<reference evidence="8 9" key="1">
    <citation type="journal article" date="2014" name="PLoS Genet.">
        <title>Phylogenetically driven sequencing of extremely halophilic archaea reveals strategies for static and dynamic osmo-response.</title>
        <authorList>
            <person name="Becker E.A."/>
            <person name="Seitzer P.M."/>
            <person name="Tritt A."/>
            <person name="Larsen D."/>
            <person name="Krusor M."/>
            <person name="Yao A.I."/>
            <person name="Wu D."/>
            <person name="Madern D."/>
            <person name="Eisen J.A."/>
            <person name="Darling A.E."/>
            <person name="Facciotti M.T."/>
        </authorList>
    </citation>
    <scope>NUCLEOTIDE SEQUENCE [LARGE SCALE GENOMIC DNA]</scope>
    <source>
        <strain evidence="8 9">DSM 18795</strain>
    </source>
</reference>
<name>L9X6C0_9EURY</name>
<dbReference type="PROSITE" id="PS50253">
    <property type="entry name" value="COX3"/>
    <property type="match status" value="1"/>
</dbReference>
<evidence type="ECO:0000256" key="3">
    <source>
        <dbReference type="ARBA" id="ARBA00022989"/>
    </source>
</evidence>
<dbReference type="AlphaFoldDB" id="L9X6C0"/>
<dbReference type="SUPFAM" id="SSF81452">
    <property type="entry name" value="Cytochrome c oxidase subunit III-like"/>
    <property type="match status" value="1"/>
</dbReference>
<keyword evidence="2 5" id="KW-0812">Transmembrane</keyword>
<dbReference type="Proteomes" id="UP000011531">
    <property type="component" value="Unassembled WGS sequence"/>
</dbReference>
<feature type="domain" description="Heme-copper oxidase subunit III family profile" evidence="7">
    <location>
        <begin position="1"/>
        <end position="26"/>
    </location>
</feature>
<accession>L9X6C0</accession>
<dbReference type="GO" id="GO:0005886">
    <property type="term" value="C:plasma membrane"/>
    <property type="evidence" value="ECO:0007669"/>
    <property type="project" value="UniProtKB-SubCell"/>
</dbReference>
<protein>
    <submittedName>
        <fullName evidence="8">Cytochrome C oxidase subunit III</fullName>
    </submittedName>
</protein>
<dbReference type="RefSeq" id="WP_008424586.1">
    <property type="nucleotide sequence ID" value="NZ_AOIA01000122.1"/>
</dbReference>
<dbReference type="InterPro" id="IPR013833">
    <property type="entry name" value="Cyt_c_oxidase_su3_a-hlx"/>
</dbReference>
<evidence type="ECO:0000256" key="6">
    <source>
        <dbReference type="SAM" id="Phobius"/>
    </source>
</evidence>
<comment type="caution">
    <text evidence="8">The sequence shown here is derived from an EMBL/GenBank/DDBJ whole genome shotgun (WGS) entry which is preliminary data.</text>
</comment>
<dbReference type="EMBL" id="AOIA01000122">
    <property type="protein sequence ID" value="ELY56986.1"/>
    <property type="molecule type" value="Genomic_DNA"/>
</dbReference>
<dbReference type="STRING" id="1227498.C492_14285"/>
<evidence type="ECO:0000256" key="1">
    <source>
        <dbReference type="ARBA" id="ARBA00004141"/>
    </source>
</evidence>
<keyword evidence="3 6" id="KW-1133">Transmembrane helix</keyword>
<sequence>ETVAMYWHFVDVVWVFLVVTLYVGAAL</sequence>
<dbReference type="Gene3D" id="1.20.120.80">
    <property type="entry name" value="Cytochrome c oxidase, subunit III, four-helix bundle"/>
    <property type="match status" value="1"/>
</dbReference>
<evidence type="ECO:0000256" key="4">
    <source>
        <dbReference type="ARBA" id="ARBA00023136"/>
    </source>
</evidence>
<evidence type="ECO:0000313" key="8">
    <source>
        <dbReference type="EMBL" id="ELY56986.1"/>
    </source>
</evidence>
<proteinExistence type="inferred from homology"/>
<evidence type="ECO:0000256" key="2">
    <source>
        <dbReference type="ARBA" id="ARBA00022692"/>
    </source>
</evidence>
<evidence type="ECO:0000313" key="9">
    <source>
        <dbReference type="Proteomes" id="UP000011531"/>
    </source>
</evidence>
<comment type="similarity">
    <text evidence="5">Belongs to the cytochrome c oxidase subunit 3 family.</text>
</comment>
<gene>
    <name evidence="8" type="ORF">C492_14285</name>
</gene>
<dbReference type="InterPro" id="IPR000298">
    <property type="entry name" value="Cyt_c_oxidase-like_su3"/>
</dbReference>
<dbReference type="InterPro" id="IPR035973">
    <property type="entry name" value="Cyt_c_oxidase_su3-like_sf"/>
</dbReference>
<feature type="transmembrane region" description="Helical" evidence="6">
    <location>
        <begin position="6"/>
        <end position="25"/>
    </location>
</feature>
<keyword evidence="4 6" id="KW-0472">Membrane</keyword>
<dbReference type="GO" id="GO:0022904">
    <property type="term" value="P:respiratory electron transport chain"/>
    <property type="evidence" value="ECO:0007669"/>
    <property type="project" value="InterPro"/>
</dbReference>
<comment type="subcellular location">
    <subcellularLocation>
        <location evidence="5">Cell membrane</location>
        <topology evidence="5">Multi-pass membrane protein</topology>
    </subcellularLocation>
    <subcellularLocation>
        <location evidence="1">Membrane</location>
        <topology evidence="1">Multi-pass membrane protein</topology>
    </subcellularLocation>
</comment>
<dbReference type="GO" id="GO:0004129">
    <property type="term" value="F:cytochrome-c oxidase activity"/>
    <property type="evidence" value="ECO:0007669"/>
    <property type="project" value="InterPro"/>
</dbReference>
<dbReference type="Pfam" id="PF00510">
    <property type="entry name" value="COX3"/>
    <property type="match status" value="1"/>
</dbReference>
<evidence type="ECO:0000256" key="5">
    <source>
        <dbReference type="RuleBase" id="RU003376"/>
    </source>
</evidence>
<organism evidence="8 9">
    <name type="scientific">Natronococcus jeotgali DSM 18795</name>
    <dbReference type="NCBI Taxonomy" id="1227498"/>
    <lineage>
        <taxon>Archaea</taxon>
        <taxon>Methanobacteriati</taxon>
        <taxon>Methanobacteriota</taxon>
        <taxon>Stenosarchaea group</taxon>
        <taxon>Halobacteria</taxon>
        <taxon>Halobacteriales</taxon>
        <taxon>Natrialbaceae</taxon>
        <taxon>Natronococcus</taxon>
    </lineage>
</organism>
<feature type="non-terminal residue" evidence="8">
    <location>
        <position position="1"/>
    </location>
</feature>
<keyword evidence="9" id="KW-1185">Reference proteome</keyword>
<evidence type="ECO:0000259" key="7">
    <source>
        <dbReference type="PROSITE" id="PS50253"/>
    </source>
</evidence>